<feature type="region of interest" description="Disordered" evidence="1">
    <location>
        <begin position="765"/>
        <end position="807"/>
    </location>
</feature>
<reference evidence="3" key="4">
    <citation type="journal article" date="2015" name="G3 (Bethesda)">
        <title>Genome sequences of three phytopathogenic species of the Magnaporthaceae family of fungi.</title>
        <authorList>
            <person name="Okagaki L.H."/>
            <person name="Nunes C.C."/>
            <person name="Sailsbery J."/>
            <person name="Clay B."/>
            <person name="Brown D."/>
            <person name="John T."/>
            <person name="Oh Y."/>
            <person name="Young N."/>
            <person name="Fitzgerald M."/>
            <person name="Haas B.J."/>
            <person name="Zeng Q."/>
            <person name="Young S."/>
            <person name="Adiconis X."/>
            <person name="Fan L."/>
            <person name="Levin J.Z."/>
            <person name="Mitchell T.K."/>
            <person name="Okubara P.A."/>
            <person name="Farman M.L."/>
            <person name="Kohn L.M."/>
            <person name="Birren B."/>
            <person name="Ma L.-J."/>
            <person name="Dean R.A."/>
        </authorList>
    </citation>
    <scope>NUCLEOTIDE SEQUENCE</scope>
    <source>
        <strain evidence="3">R3-111a-1</strain>
    </source>
</reference>
<feature type="compositionally biased region" description="Polar residues" evidence="1">
    <location>
        <begin position="654"/>
        <end position="669"/>
    </location>
</feature>
<reference evidence="2" key="3">
    <citation type="submission" date="2010-09" db="EMBL/GenBank/DDBJ databases">
        <title>Annotation of Gaeumannomyces graminis var. tritici R3-111a-1.</title>
        <authorList>
            <consortium name="The Broad Institute Genome Sequencing Platform"/>
            <person name="Ma L.-J."/>
            <person name="Dead R."/>
            <person name="Young S.K."/>
            <person name="Zeng Q."/>
            <person name="Gargeya S."/>
            <person name="Fitzgerald M."/>
            <person name="Haas B."/>
            <person name="Abouelleil A."/>
            <person name="Alvarado L."/>
            <person name="Arachchi H.M."/>
            <person name="Berlin A."/>
            <person name="Brown A."/>
            <person name="Chapman S.B."/>
            <person name="Chen Z."/>
            <person name="Dunbar C."/>
            <person name="Freedman E."/>
            <person name="Gearin G."/>
            <person name="Gellesch M."/>
            <person name="Goldberg J."/>
            <person name="Griggs A."/>
            <person name="Gujja S."/>
            <person name="Heiman D."/>
            <person name="Howarth C."/>
            <person name="Larson L."/>
            <person name="Lui A."/>
            <person name="MacDonald P.J.P."/>
            <person name="Mehta T."/>
            <person name="Montmayeur A."/>
            <person name="Murphy C."/>
            <person name="Neiman D."/>
            <person name="Pearson M."/>
            <person name="Priest M."/>
            <person name="Roberts A."/>
            <person name="Saif S."/>
            <person name="Shea T."/>
            <person name="Shenoy N."/>
            <person name="Sisk P."/>
            <person name="Stolte C."/>
            <person name="Sykes S."/>
            <person name="Yandava C."/>
            <person name="Wortman J."/>
            <person name="Nusbaum C."/>
            <person name="Birren B."/>
        </authorList>
    </citation>
    <scope>NUCLEOTIDE SEQUENCE</scope>
    <source>
        <strain evidence="2">R3-111a-1</strain>
    </source>
</reference>
<evidence type="ECO:0000256" key="1">
    <source>
        <dbReference type="SAM" id="MobiDB-lite"/>
    </source>
</evidence>
<dbReference type="eggNOG" id="ENOG502S984">
    <property type="taxonomic scope" value="Eukaryota"/>
</dbReference>
<dbReference type="HOGENOM" id="CLU_013726_0_0_1"/>
<dbReference type="GeneID" id="20348868"/>
<feature type="region of interest" description="Disordered" evidence="1">
    <location>
        <begin position="642"/>
        <end position="673"/>
    </location>
</feature>
<feature type="region of interest" description="Disordered" evidence="1">
    <location>
        <begin position="685"/>
        <end position="712"/>
    </location>
</feature>
<sequence>MSCERPATTPSWAGQDASQASPSTTIDMAVNFMLPKEHQTQDDFTTTAMHDMDVNCVQTAASDMCQGDVLILLNIPQHKANRTCSGGRFPPSYRLRFASGILRNCGFDLFPRLLDNKKYQARIRASLMAKEPVPEGIEYILDLGPSSDDDVRSSHLETLTLSKGLMRWFRTALVPPRINKALVSGHDDRCECAMSDHPSAFSQERPPARQLHGCLWDDLGDELRFRNTMEDYCEVRHAANVIRLLRRILGGGGMSGGGELILDSAPRVFTIAGLAKLFELNYSEQSTWLRRDIRAWFLTGMNKSIIEILAEDAIVMGYHVKIPEVTHAAYRILASEHALQIESSSPPPRGGHLTSVFGRPLRDINNDAIQTAIEHGGRALAERVLGTVAHLRSDQVFDWLDLGEWHKFKLLETKAKSSLEAGARSQSIGTILEACGALKEALIEFVRERVLDALYIQENLSSIDSYAQGMNCFIASSQRTTPEGTPRTWRFSYMWSYVLNDNQKALTSAFWRRLGSRWPAVVHASAASHIDFVRLARELNDALNDWGFNITDYIPEYFDIARLFRQLEDKMSNRICAQMWASSSVEDYSTQEYTTQHNFAISSHMLLGLNDDEMRFLPLWAGGLNDGSGGVYDMGEVPPPMSGLGPSGPGPSFHTGQTVGTETTNSTVSDLGLGDMDIQSYTTETQTFQAHRGPSSAVPSSRGPGASEDMDFDDARYAEPADHQPVGQAIQHTVEALGQSPRTGDPNPLTGVNLRSLDDSDMQYIFGGGDDDDEGEYGFDSGSATPTGSATNTMDVDRSSESDWTMT</sequence>
<feature type="region of interest" description="Disordered" evidence="1">
    <location>
        <begin position="1"/>
        <end position="21"/>
    </location>
</feature>
<name>J3P4H3_GAET3</name>
<protein>
    <submittedName>
        <fullName evidence="2 3">Uncharacterized protein</fullName>
    </submittedName>
</protein>
<evidence type="ECO:0000313" key="4">
    <source>
        <dbReference type="Proteomes" id="UP000006039"/>
    </source>
</evidence>
<keyword evidence="4" id="KW-1185">Reference proteome</keyword>
<gene>
    <name evidence="3" type="primary">20348868</name>
    <name evidence="2" type="ORF">GGTG_08410</name>
</gene>
<feature type="compositionally biased region" description="Polar residues" evidence="1">
    <location>
        <begin position="784"/>
        <end position="794"/>
    </location>
</feature>
<reference evidence="2" key="2">
    <citation type="submission" date="2010-07" db="EMBL/GenBank/DDBJ databases">
        <authorList>
            <consortium name="The Broad Institute Genome Sequencing Platform"/>
            <consortium name="Broad Institute Genome Sequencing Center for Infectious Disease"/>
            <person name="Ma L.-J."/>
            <person name="Dead R."/>
            <person name="Young S."/>
            <person name="Zeng Q."/>
            <person name="Koehrsen M."/>
            <person name="Alvarado L."/>
            <person name="Berlin A."/>
            <person name="Chapman S.B."/>
            <person name="Chen Z."/>
            <person name="Freedman E."/>
            <person name="Gellesch M."/>
            <person name="Goldberg J."/>
            <person name="Griggs A."/>
            <person name="Gujja S."/>
            <person name="Heilman E.R."/>
            <person name="Heiman D."/>
            <person name="Hepburn T."/>
            <person name="Howarth C."/>
            <person name="Jen D."/>
            <person name="Larson L."/>
            <person name="Mehta T."/>
            <person name="Neiman D."/>
            <person name="Pearson M."/>
            <person name="Roberts A."/>
            <person name="Saif S."/>
            <person name="Shea T."/>
            <person name="Shenoy N."/>
            <person name="Sisk P."/>
            <person name="Stolte C."/>
            <person name="Sykes S."/>
            <person name="Walk T."/>
            <person name="White J."/>
            <person name="Yandava C."/>
            <person name="Haas B."/>
            <person name="Nusbaum C."/>
            <person name="Birren B."/>
        </authorList>
    </citation>
    <scope>NUCLEOTIDE SEQUENCE</scope>
    <source>
        <strain evidence="2">R3-111a-1</strain>
    </source>
</reference>
<evidence type="ECO:0000313" key="3">
    <source>
        <dbReference type="EnsemblFungi" id="EJT74570"/>
    </source>
</evidence>
<feature type="compositionally biased region" description="Polar residues" evidence="1">
    <location>
        <begin position="8"/>
        <end position="21"/>
    </location>
</feature>
<dbReference type="VEuPathDB" id="FungiDB:GGTG_08410"/>
<dbReference type="RefSeq" id="XP_009224514.1">
    <property type="nucleotide sequence ID" value="XM_009226250.1"/>
</dbReference>
<reference evidence="3" key="5">
    <citation type="submission" date="2018-04" db="UniProtKB">
        <authorList>
            <consortium name="EnsemblFungi"/>
        </authorList>
    </citation>
    <scope>IDENTIFICATION</scope>
    <source>
        <strain evidence="3">R3-111a-1</strain>
    </source>
</reference>
<proteinExistence type="predicted"/>
<dbReference type="EnsemblFungi" id="EJT74570">
    <property type="protein sequence ID" value="EJT74570"/>
    <property type="gene ID" value="GGTG_08410"/>
</dbReference>
<dbReference type="EMBL" id="GL385398">
    <property type="protein sequence ID" value="EJT74570.1"/>
    <property type="molecule type" value="Genomic_DNA"/>
</dbReference>
<dbReference type="AlphaFoldDB" id="J3P4H3"/>
<dbReference type="OrthoDB" id="5371510at2759"/>
<organism evidence="2">
    <name type="scientific">Gaeumannomyces tritici (strain R3-111a-1)</name>
    <name type="common">Wheat and barley take-all root rot fungus</name>
    <name type="synonym">Gaeumannomyces graminis var. tritici</name>
    <dbReference type="NCBI Taxonomy" id="644352"/>
    <lineage>
        <taxon>Eukaryota</taxon>
        <taxon>Fungi</taxon>
        <taxon>Dikarya</taxon>
        <taxon>Ascomycota</taxon>
        <taxon>Pezizomycotina</taxon>
        <taxon>Sordariomycetes</taxon>
        <taxon>Sordariomycetidae</taxon>
        <taxon>Magnaporthales</taxon>
        <taxon>Magnaporthaceae</taxon>
        <taxon>Gaeumannomyces</taxon>
    </lineage>
</organism>
<evidence type="ECO:0000313" key="2">
    <source>
        <dbReference type="EMBL" id="EJT74570.1"/>
    </source>
</evidence>
<dbReference type="Proteomes" id="UP000006039">
    <property type="component" value="Unassembled WGS sequence"/>
</dbReference>
<reference evidence="4" key="1">
    <citation type="submission" date="2010-07" db="EMBL/GenBank/DDBJ databases">
        <title>The genome sequence of Gaeumannomyces graminis var. tritici strain R3-111a-1.</title>
        <authorList>
            <consortium name="The Broad Institute Genome Sequencing Platform"/>
            <person name="Ma L.-J."/>
            <person name="Dead R."/>
            <person name="Young S."/>
            <person name="Zeng Q."/>
            <person name="Koehrsen M."/>
            <person name="Alvarado L."/>
            <person name="Berlin A."/>
            <person name="Chapman S.B."/>
            <person name="Chen Z."/>
            <person name="Freedman E."/>
            <person name="Gellesch M."/>
            <person name="Goldberg J."/>
            <person name="Griggs A."/>
            <person name="Gujja S."/>
            <person name="Heilman E.R."/>
            <person name="Heiman D."/>
            <person name="Hepburn T."/>
            <person name="Howarth C."/>
            <person name="Jen D."/>
            <person name="Larson L."/>
            <person name="Mehta T."/>
            <person name="Neiman D."/>
            <person name="Pearson M."/>
            <person name="Roberts A."/>
            <person name="Saif S."/>
            <person name="Shea T."/>
            <person name="Shenoy N."/>
            <person name="Sisk P."/>
            <person name="Stolte C."/>
            <person name="Sykes S."/>
            <person name="Walk T."/>
            <person name="White J."/>
            <person name="Yandava C."/>
            <person name="Haas B."/>
            <person name="Nusbaum C."/>
            <person name="Birren B."/>
        </authorList>
    </citation>
    <scope>NUCLEOTIDE SEQUENCE [LARGE SCALE GENOMIC DNA]</scope>
    <source>
        <strain evidence="4">R3-111a-1</strain>
    </source>
</reference>
<accession>J3P4H3</accession>